<protein>
    <submittedName>
        <fullName evidence="2">Putative damage-inducible protein DinB</fullName>
    </submittedName>
</protein>
<keyword evidence="3" id="KW-1185">Reference proteome</keyword>
<name>A0A3D9S6W2_9BACL</name>
<feature type="domain" description="DinB-like" evidence="1">
    <location>
        <begin position="25"/>
        <end position="161"/>
    </location>
</feature>
<evidence type="ECO:0000259" key="1">
    <source>
        <dbReference type="Pfam" id="PF12867"/>
    </source>
</evidence>
<dbReference type="InterPro" id="IPR024775">
    <property type="entry name" value="DinB-like"/>
</dbReference>
<dbReference type="Gene3D" id="1.20.120.450">
    <property type="entry name" value="dinb family like domain"/>
    <property type="match status" value="1"/>
</dbReference>
<evidence type="ECO:0000313" key="3">
    <source>
        <dbReference type="Proteomes" id="UP000256304"/>
    </source>
</evidence>
<dbReference type="Pfam" id="PF12867">
    <property type="entry name" value="DinB_2"/>
    <property type="match status" value="1"/>
</dbReference>
<sequence length="172" mass="20261">MEKKALIVSSFAGYADDIGRFLWCLEDVRTKLLTELTGISQASLDRRLGERQSIGSLLYHIALIEADWLYVDLLGTEWDPEISSLFPVDNKTEDQLSHFEGESLEQHMYRLAKVREQLLSHFRSMDLNQWRKPRVLENYEVTPEWVVYHLIEHESNHRGQIFQSLRELRIES</sequence>
<reference evidence="2 3" key="1">
    <citation type="submission" date="2018-08" db="EMBL/GenBank/DDBJ databases">
        <title>Genomic Encyclopedia of Type Strains, Phase III (KMG-III): the genomes of soil and plant-associated and newly described type strains.</title>
        <authorList>
            <person name="Whitman W."/>
        </authorList>
    </citation>
    <scope>NUCLEOTIDE SEQUENCE [LARGE SCALE GENOMIC DNA]</scope>
    <source>
        <strain evidence="2 3">CGMCC 1.10966</strain>
    </source>
</reference>
<evidence type="ECO:0000313" key="2">
    <source>
        <dbReference type="EMBL" id="REE88920.1"/>
    </source>
</evidence>
<comment type="caution">
    <text evidence="2">The sequence shown here is derived from an EMBL/GenBank/DDBJ whole genome shotgun (WGS) entry which is preliminary data.</text>
</comment>
<dbReference type="AlphaFoldDB" id="A0A3D9S6W2"/>
<dbReference type="EMBL" id="QTTN01000007">
    <property type="protein sequence ID" value="REE88920.1"/>
    <property type="molecule type" value="Genomic_DNA"/>
</dbReference>
<organism evidence="2 3">
    <name type="scientific">Paenibacillus taihuensis</name>
    <dbReference type="NCBI Taxonomy" id="1156355"/>
    <lineage>
        <taxon>Bacteria</taxon>
        <taxon>Bacillati</taxon>
        <taxon>Bacillota</taxon>
        <taxon>Bacilli</taxon>
        <taxon>Bacillales</taxon>
        <taxon>Paenibacillaceae</taxon>
        <taxon>Paenibacillus</taxon>
    </lineage>
</organism>
<dbReference type="Proteomes" id="UP000256304">
    <property type="component" value="Unassembled WGS sequence"/>
</dbReference>
<accession>A0A3D9S6W2</accession>
<dbReference type="InterPro" id="IPR034660">
    <property type="entry name" value="DinB/YfiT-like"/>
</dbReference>
<proteinExistence type="predicted"/>
<gene>
    <name evidence="2" type="ORF">A8990_10716</name>
</gene>
<dbReference type="OrthoDB" id="2677844at2"/>
<dbReference type="SUPFAM" id="SSF109854">
    <property type="entry name" value="DinB/YfiT-like putative metalloenzymes"/>
    <property type="match status" value="1"/>
</dbReference>